<dbReference type="RefSeq" id="XP_018155427.1">
    <property type="nucleotide sequence ID" value="XM_018303404.1"/>
</dbReference>
<evidence type="ECO:0000313" key="2">
    <source>
        <dbReference type="EMBL" id="OBR06909.1"/>
    </source>
</evidence>
<keyword evidence="1" id="KW-0539">Nucleus</keyword>
<evidence type="ECO:0000256" key="1">
    <source>
        <dbReference type="ARBA" id="ARBA00023242"/>
    </source>
</evidence>
<dbReference type="AlphaFoldDB" id="A0A1B7Y4E0"/>
<reference evidence="3" key="1">
    <citation type="journal article" date="2017" name="BMC Genomics">
        <title>Gapless genome assembly of Colletotrichum higginsianum reveals chromosome structure and association of transposable elements with secondary metabolite gene clusters.</title>
        <authorList>
            <person name="Dallery J.-F."/>
            <person name="Lapalu N."/>
            <person name="Zampounis A."/>
            <person name="Pigne S."/>
            <person name="Luyten I."/>
            <person name="Amselem J."/>
            <person name="Wittenberg A.H.J."/>
            <person name="Zhou S."/>
            <person name="de Queiroz M.V."/>
            <person name="Robin G.P."/>
            <person name="Auger A."/>
            <person name="Hainaut M."/>
            <person name="Henrissat B."/>
            <person name="Kim K.-T."/>
            <person name="Lee Y.-H."/>
            <person name="Lespinet O."/>
            <person name="Schwartz D.C."/>
            <person name="Thon M.R."/>
            <person name="O'Connell R.J."/>
        </authorList>
    </citation>
    <scope>NUCLEOTIDE SEQUENCE [LARGE SCALE GENOMIC DNA]</scope>
    <source>
        <strain evidence="3">IMI 349063</strain>
    </source>
</reference>
<dbReference type="KEGG" id="chig:CH63R_08430"/>
<organism evidence="2 3">
    <name type="scientific">Colletotrichum higginsianum (strain IMI 349063)</name>
    <name type="common">Crucifer anthracnose fungus</name>
    <dbReference type="NCBI Taxonomy" id="759273"/>
    <lineage>
        <taxon>Eukaryota</taxon>
        <taxon>Fungi</taxon>
        <taxon>Dikarya</taxon>
        <taxon>Ascomycota</taxon>
        <taxon>Pezizomycotina</taxon>
        <taxon>Sordariomycetes</taxon>
        <taxon>Hypocreomycetidae</taxon>
        <taxon>Glomerellales</taxon>
        <taxon>Glomerellaceae</taxon>
        <taxon>Colletotrichum</taxon>
        <taxon>Colletotrichum destructivum species complex</taxon>
    </lineage>
</organism>
<dbReference type="GO" id="GO:0008270">
    <property type="term" value="F:zinc ion binding"/>
    <property type="evidence" value="ECO:0007669"/>
    <property type="project" value="InterPro"/>
</dbReference>
<name>A0A1B7Y4E0_COLHI</name>
<comment type="caution">
    <text evidence="2">The sequence shown here is derived from an EMBL/GenBank/DDBJ whole genome shotgun (WGS) entry which is preliminary data.</text>
</comment>
<protein>
    <submittedName>
        <fullName evidence="2">C6 finger domain-containing protein</fullName>
    </submittedName>
</protein>
<accession>A0A1B7Y4E0</accession>
<dbReference type="InterPro" id="IPR001138">
    <property type="entry name" value="Zn2Cys6_DnaBD"/>
</dbReference>
<dbReference type="EMBL" id="LTAN01000006">
    <property type="protein sequence ID" value="OBR06909.1"/>
    <property type="molecule type" value="Genomic_DNA"/>
</dbReference>
<keyword evidence="3" id="KW-1185">Reference proteome</keyword>
<gene>
    <name evidence="2" type="ORF">CH63R_08430</name>
</gene>
<dbReference type="CDD" id="cd00067">
    <property type="entry name" value="GAL4"/>
    <property type="match status" value="1"/>
</dbReference>
<dbReference type="GO" id="GO:0000981">
    <property type="term" value="F:DNA-binding transcription factor activity, RNA polymerase II-specific"/>
    <property type="evidence" value="ECO:0007669"/>
    <property type="project" value="InterPro"/>
</dbReference>
<dbReference type="VEuPathDB" id="FungiDB:CH63R_08430"/>
<dbReference type="GeneID" id="28867511"/>
<dbReference type="Proteomes" id="UP000092177">
    <property type="component" value="Chromosome 6"/>
</dbReference>
<sequence>MSLDFGLTLSAAASGISFCEMCDKPFTQDAVSIRNRTEETPVCSLQPNCARCIKKGLDCVYPETTNQGTGGLATTSSAQMLLAQNASSSQTFAQADILSFPPSDGLSWGSQSQLMDPNNAMLLADGTDLGLDFAFGLESLDQDINVTDMTPAPEVYKLVMSSCINGDRSVEASTTDASFPLRSLCAPNPVAESSANLIRQALRSYPHMMLRRSSFPPFIHPHQDKDHLPEPLANCMSIAVLFAARNRDTRQFLWKSIREEQDRNLRELT</sequence>
<proteinExistence type="predicted"/>
<evidence type="ECO:0000313" key="3">
    <source>
        <dbReference type="Proteomes" id="UP000092177"/>
    </source>
</evidence>